<feature type="transmembrane region" description="Helical" evidence="9">
    <location>
        <begin position="370"/>
        <end position="390"/>
    </location>
</feature>
<evidence type="ECO:0000259" key="10">
    <source>
        <dbReference type="Pfam" id="PF18307"/>
    </source>
</evidence>
<dbReference type="GO" id="GO:0000439">
    <property type="term" value="C:transcription factor TFIIH core complex"/>
    <property type="evidence" value="ECO:0007669"/>
    <property type="project" value="InterPro"/>
</dbReference>
<organism evidence="11 12">
    <name type="scientific">Rhododendron griersonianum</name>
    <dbReference type="NCBI Taxonomy" id="479676"/>
    <lineage>
        <taxon>Eukaryota</taxon>
        <taxon>Viridiplantae</taxon>
        <taxon>Streptophyta</taxon>
        <taxon>Embryophyta</taxon>
        <taxon>Tracheophyta</taxon>
        <taxon>Spermatophyta</taxon>
        <taxon>Magnoliopsida</taxon>
        <taxon>eudicotyledons</taxon>
        <taxon>Gunneridae</taxon>
        <taxon>Pentapetalae</taxon>
        <taxon>asterids</taxon>
        <taxon>Ericales</taxon>
        <taxon>Ericaceae</taxon>
        <taxon>Ericoideae</taxon>
        <taxon>Rhodoreae</taxon>
        <taxon>Rhododendron</taxon>
    </lineage>
</organism>
<dbReference type="InterPro" id="IPR004598">
    <property type="entry name" value="TFIIH_p52/Tfb2"/>
</dbReference>
<keyword evidence="9" id="KW-0812">Transmembrane</keyword>
<keyword evidence="9" id="KW-1133">Transmembrane helix</keyword>
<evidence type="ECO:0000256" key="5">
    <source>
        <dbReference type="ARBA" id="ARBA00023163"/>
    </source>
</evidence>
<dbReference type="InterPro" id="IPR040662">
    <property type="entry name" value="Tfb2_C"/>
</dbReference>
<evidence type="ECO:0000256" key="6">
    <source>
        <dbReference type="ARBA" id="ARBA00023204"/>
    </source>
</evidence>
<dbReference type="GO" id="GO:0005675">
    <property type="term" value="C:transcription factor TFIIH holo complex"/>
    <property type="evidence" value="ECO:0007669"/>
    <property type="project" value="TreeGrafter"/>
</dbReference>
<comment type="similarity">
    <text evidence="2 8">Belongs to the TFB2 family.</text>
</comment>
<protein>
    <recommendedName>
        <fullName evidence="8">RNA polymerase II transcription factor B subunit 2</fullName>
    </recommendedName>
</protein>
<keyword evidence="5 8" id="KW-0804">Transcription</keyword>
<dbReference type="Proteomes" id="UP000823749">
    <property type="component" value="Chromosome 2"/>
</dbReference>
<evidence type="ECO:0000256" key="7">
    <source>
        <dbReference type="ARBA" id="ARBA00023242"/>
    </source>
</evidence>
<dbReference type="PANTHER" id="PTHR13152">
    <property type="entry name" value="TFIIH, POLYPEPTIDE 4"/>
    <property type="match status" value="1"/>
</dbReference>
<keyword evidence="12" id="KW-1185">Reference proteome</keyword>
<comment type="caution">
    <text evidence="11">The sequence shown here is derived from an EMBL/GenBank/DDBJ whole genome shotgun (WGS) entry which is preliminary data.</text>
</comment>
<keyword evidence="7 8" id="KW-0539">Nucleus</keyword>
<evidence type="ECO:0000256" key="9">
    <source>
        <dbReference type="SAM" id="Phobius"/>
    </source>
</evidence>
<evidence type="ECO:0000256" key="1">
    <source>
        <dbReference type="ARBA" id="ARBA00004123"/>
    </source>
</evidence>
<dbReference type="Gene3D" id="3.30.70.2610">
    <property type="match status" value="1"/>
</dbReference>
<feature type="domain" description="Transcription factor Tfb2 C-terminal" evidence="10">
    <location>
        <begin position="299"/>
        <end position="366"/>
    </location>
</feature>
<comment type="function">
    <text evidence="8">Component of the general transcription and DNA repair factor IIH (TFIIH) core complex which is involved in general and transcription-coupled nucleotide excision repair (NER) of damaged DNA.</text>
</comment>
<dbReference type="GO" id="GO:0006289">
    <property type="term" value="P:nucleotide-excision repair"/>
    <property type="evidence" value="ECO:0007669"/>
    <property type="project" value="InterPro"/>
</dbReference>
<evidence type="ECO:0000256" key="3">
    <source>
        <dbReference type="ARBA" id="ARBA00022763"/>
    </source>
</evidence>
<keyword evidence="9" id="KW-0472">Membrane</keyword>
<dbReference type="PANTHER" id="PTHR13152:SF0">
    <property type="entry name" value="GENERAL TRANSCRIPTION FACTOR IIH SUBUNIT 4"/>
    <property type="match status" value="1"/>
</dbReference>
<evidence type="ECO:0000256" key="2">
    <source>
        <dbReference type="ARBA" id="ARBA00007132"/>
    </source>
</evidence>
<keyword evidence="4 8" id="KW-0805">Transcription regulation</keyword>
<gene>
    <name evidence="11" type="ORF">RHGRI_004637</name>
</gene>
<evidence type="ECO:0000313" key="11">
    <source>
        <dbReference type="EMBL" id="KAG5561643.1"/>
    </source>
</evidence>
<proteinExistence type="inferred from homology"/>
<accession>A0AAV6L9A5</accession>
<feature type="transmembrane region" description="Helical" evidence="9">
    <location>
        <begin position="422"/>
        <end position="441"/>
    </location>
</feature>
<reference evidence="11" key="1">
    <citation type="submission" date="2020-08" db="EMBL/GenBank/DDBJ databases">
        <title>Plant Genome Project.</title>
        <authorList>
            <person name="Zhang R.-G."/>
        </authorList>
    </citation>
    <scope>NUCLEOTIDE SEQUENCE</scope>
    <source>
        <strain evidence="11">WSP0</strain>
        <tissue evidence="11">Leaf</tissue>
    </source>
</reference>
<comment type="subcellular location">
    <subcellularLocation>
        <location evidence="1 8">Nucleus</location>
    </subcellularLocation>
</comment>
<dbReference type="Pfam" id="PF18307">
    <property type="entry name" value="Tfb2_C"/>
    <property type="match status" value="1"/>
</dbReference>
<dbReference type="AlphaFoldDB" id="A0AAV6L9A5"/>
<evidence type="ECO:0000256" key="4">
    <source>
        <dbReference type="ARBA" id="ARBA00023015"/>
    </source>
</evidence>
<evidence type="ECO:0000313" key="12">
    <source>
        <dbReference type="Proteomes" id="UP000823749"/>
    </source>
</evidence>
<dbReference type="EMBL" id="JACTNZ010000002">
    <property type="protein sequence ID" value="KAG5561643.1"/>
    <property type="molecule type" value="Genomic_DNA"/>
</dbReference>
<keyword evidence="3 8" id="KW-0227">DNA damage</keyword>
<dbReference type="Pfam" id="PF03849">
    <property type="entry name" value="Tfb2"/>
    <property type="match status" value="2"/>
</dbReference>
<name>A0AAV6L9A5_9ERIC</name>
<sequence>MPQVKIIAKNFMDMVASLPAMKLDKLYDNAFICEAILRSLPPLAKKYVLQMLYIDEPVLATSIHEWVLADGESKHTVAIDRLVQLRVFIETVDSGVLPREPMPSTITVRLPSLEDLEAYAAEQWECFLLHLISSGQAERTTNFSSSMMKIFQRGLLSQRDKEAPKLTESGFQFLLMDTNAQLWYIIREYITNSEERGVDTADLISFLLELSFHVTGEAYNMNTLTDIQRNVIKDLADLGLVKLQQGRKESWFIPTKLATNLSISLSDLSSRKQIITFLQQNAHPRVAERIPSVPENVTDQIRLWESDMNRVEMTPASLFDEFPSRDVFEAACDFAREYGGVLWEDSKKMRLVVKAEILGQIREFLRRAKYMVTIFLLLLVETALISDIILNSDWEKDLPEDPTGRFDDFEDFVESNFDTCKWIGLLIVLAQGCSILLATVLKTLEKDTGKHYDSDDDYAAHRLPFVNNSVHPLPYAVADFPLPSKSETWMIRKDSQ</sequence>
<evidence type="ECO:0000256" key="8">
    <source>
        <dbReference type="RuleBase" id="RU364024"/>
    </source>
</evidence>
<dbReference type="GO" id="GO:0001671">
    <property type="term" value="F:ATPase activator activity"/>
    <property type="evidence" value="ECO:0007669"/>
    <property type="project" value="InterPro"/>
</dbReference>
<dbReference type="GO" id="GO:0003690">
    <property type="term" value="F:double-stranded DNA binding"/>
    <property type="evidence" value="ECO:0007669"/>
    <property type="project" value="TreeGrafter"/>
</dbReference>
<keyword evidence="6 8" id="KW-0234">DNA repair</keyword>